<dbReference type="AlphaFoldDB" id="A0AAD6SPJ6"/>
<organism evidence="1 2">
    <name type="scientific">Mycena alexandri</name>
    <dbReference type="NCBI Taxonomy" id="1745969"/>
    <lineage>
        <taxon>Eukaryota</taxon>
        <taxon>Fungi</taxon>
        <taxon>Dikarya</taxon>
        <taxon>Basidiomycota</taxon>
        <taxon>Agaricomycotina</taxon>
        <taxon>Agaricomycetes</taxon>
        <taxon>Agaricomycetidae</taxon>
        <taxon>Agaricales</taxon>
        <taxon>Marasmiineae</taxon>
        <taxon>Mycenaceae</taxon>
        <taxon>Mycena</taxon>
    </lineage>
</organism>
<dbReference type="Proteomes" id="UP001218188">
    <property type="component" value="Unassembled WGS sequence"/>
</dbReference>
<protein>
    <submittedName>
        <fullName evidence="1">Uncharacterized protein</fullName>
    </submittedName>
</protein>
<sequence>MLVAGFIADLFPSGFKLWASRAEIYFPWHWQIGDLEQPADATIRYGHWKKVEGFNQKVFDWARRSEVRRGIARSSHFTHLLVFFLSNFPKYYCPLEREPPRSQIATNDNCATGEVLNREFWRGPQQSPSPRKNPPNLFIFHLHVSLQFTMSDSDPACGSIDNADTYFGLRVHHLGLRDRWVALPRHGACPAPGHKVVDV</sequence>
<evidence type="ECO:0000313" key="1">
    <source>
        <dbReference type="EMBL" id="KAJ7031699.1"/>
    </source>
</evidence>
<evidence type="ECO:0000313" key="2">
    <source>
        <dbReference type="Proteomes" id="UP001218188"/>
    </source>
</evidence>
<comment type="caution">
    <text evidence="1">The sequence shown here is derived from an EMBL/GenBank/DDBJ whole genome shotgun (WGS) entry which is preliminary data.</text>
</comment>
<dbReference type="EMBL" id="JARJCM010000079">
    <property type="protein sequence ID" value="KAJ7031699.1"/>
    <property type="molecule type" value="Genomic_DNA"/>
</dbReference>
<keyword evidence="2" id="KW-1185">Reference proteome</keyword>
<name>A0AAD6SPJ6_9AGAR</name>
<gene>
    <name evidence="1" type="ORF">C8F04DRAFT_676732</name>
</gene>
<proteinExistence type="predicted"/>
<accession>A0AAD6SPJ6</accession>
<reference evidence="1" key="1">
    <citation type="submission" date="2023-03" db="EMBL/GenBank/DDBJ databases">
        <title>Massive genome expansion in bonnet fungi (Mycena s.s.) driven by repeated elements and novel gene families across ecological guilds.</title>
        <authorList>
            <consortium name="Lawrence Berkeley National Laboratory"/>
            <person name="Harder C.B."/>
            <person name="Miyauchi S."/>
            <person name="Viragh M."/>
            <person name="Kuo A."/>
            <person name="Thoen E."/>
            <person name="Andreopoulos B."/>
            <person name="Lu D."/>
            <person name="Skrede I."/>
            <person name="Drula E."/>
            <person name="Henrissat B."/>
            <person name="Morin E."/>
            <person name="Kohler A."/>
            <person name="Barry K."/>
            <person name="LaButti K."/>
            <person name="Morin E."/>
            <person name="Salamov A."/>
            <person name="Lipzen A."/>
            <person name="Mereny Z."/>
            <person name="Hegedus B."/>
            <person name="Baldrian P."/>
            <person name="Stursova M."/>
            <person name="Weitz H."/>
            <person name="Taylor A."/>
            <person name="Grigoriev I.V."/>
            <person name="Nagy L.G."/>
            <person name="Martin F."/>
            <person name="Kauserud H."/>
        </authorList>
    </citation>
    <scope>NUCLEOTIDE SEQUENCE</scope>
    <source>
        <strain evidence="1">CBHHK200</strain>
    </source>
</reference>